<dbReference type="Gene3D" id="3.40.50.2000">
    <property type="entry name" value="Glycogen Phosphorylase B"/>
    <property type="match status" value="2"/>
</dbReference>
<keyword evidence="4" id="KW-0808">Transferase</keyword>
<keyword evidence="8" id="KW-0131">Cell cycle</keyword>
<evidence type="ECO:0000259" key="12">
    <source>
        <dbReference type="Pfam" id="PF03033"/>
    </source>
</evidence>
<evidence type="ECO:0000256" key="7">
    <source>
        <dbReference type="ARBA" id="ARBA00023136"/>
    </source>
</evidence>
<keyword evidence="15" id="KW-1185">Reference proteome</keyword>
<dbReference type="PANTHER" id="PTHR21015">
    <property type="entry name" value="UDP-N-ACETYLGLUCOSAMINE--N-ACETYLMURAMYL-(PENTAPEPTIDE) PYROPHOSPHORYL-UNDECAPRENOL N-ACETYLGLUCOSAMINE TRANSFERASE 1"/>
    <property type="match status" value="1"/>
</dbReference>
<keyword evidence="5" id="KW-0133">Cell shape</keyword>
<keyword evidence="9" id="KW-0961">Cell wall biogenesis/degradation</keyword>
<dbReference type="GO" id="GO:0008360">
    <property type="term" value="P:regulation of cell shape"/>
    <property type="evidence" value="ECO:0007669"/>
    <property type="project" value="UniProtKB-KW"/>
</dbReference>
<evidence type="ECO:0000256" key="2">
    <source>
        <dbReference type="ARBA" id="ARBA00022618"/>
    </source>
</evidence>
<evidence type="ECO:0000256" key="4">
    <source>
        <dbReference type="ARBA" id="ARBA00022679"/>
    </source>
</evidence>
<keyword evidence="1" id="KW-1003">Cell membrane</keyword>
<feature type="compositionally biased region" description="Polar residues" evidence="10">
    <location>
        <begin position="26"/>
        <end position="35"/>
    </location>
</feature>
<protein>
    <recommendedName>
        <fullName evidence="16">Undecaprenyldiphospho-muramoylpentapeptide beta-N-acetylglucosaminyltransferase</fullName>
    </recommendedName>
</protein>
<feature type="domain" description="Glycosyltransferase family 28 N-terminal" evidence="12">
    <location>
        <begin position="81"/>
        <end position="221"/>
    </location>
</feature>
<name>A0A9D5D7T7_9LILI</name>
<dbReference type="InterPro" id="IPR006009">
    <property type="entry name" value="GlcNAc_MurG"/>
</dbReference>
<reference evidence="14" key="1">
    <citation type="submission" date="2021-03" db="EMBL/GenBank/DDBJ databases">
        <authorList>
            <person name="Li Z."/>
            <person name="Yang C."/>
        </authorList>
    </citation>
    <scope>NUCLEOTIDE SEQUENCE</scope>
    <source>
        <strain evidence="14">Dzin_1.0</strain>
        <tissue evidence="14">Leaf</tissue>
    </source>
</reference>
<dbReference type="HAMAP" id="MF_00033">
    <property type="entry name" value="MurG"/>
    <property type="match status" value="1"/>
</dbReference>
<keyword evidence="3" id="KW-0328">Glycosyltransferase</keyword>
<evidence type="ECO:0000256" key="11">
    <source>
        <dbReference type="SAM" id="Phobius"/>
    </source>
</evidence>
<evidence type="ECO:0000256" key="1">
    <source>
        <dbReference type="ARBA" id="ARBA00022475"/>
    </source>
</evidence>
<evidence type="ECO:0000256" key="5">
    <source>
        <dbReference type="ARBA" id="ARBA00022960"/>
    </source>
</evidence>
<keyword evidence="7 11" id="KW-0472">Membrane</keyword>
<sequence length="453" mass="49011">MAAATHLLLAPRTLVLSPKLPKCPSDRQSLLTRQSPPHPPQRRAISLRTSVACCLALDRQDEDLPLSPQPSAPRSVSGLRVVFTGGGTGGHIYPAIAVADELKNAHPEGQILFIGTEAGMERDAVSSAGYEYAAVPSARLARPFISPMNLLLPFYLLRSIFACWKILRQFRPQIVLGTGGYVAAPVCFAAALAGIKFVIQEQNSFPGLTNRSVAPYAEKIFLAFNACVKYFPKEKCVVCGNPVRLALRRYVSKAVARSHFFPKAASKLGDQKPQVVLVLGGSSGAYALNIAVLNLYYEMLLEHKNRYIIWQTGADSFNEMESLVKNHRRLLLTPFLHSMDLAYAAADVVVSRAGAMTCTEILTTGKPSILIPSPTVADDHQTKNAYIMADIAGSKVLPEDELDSSSLEIAINEVLGDEKLMAEMSEKALTAARPNASADIAQDILSLVKISAP</sequence>
<feature type="transmembrane region" description="Helical" evidence="11">
    <location>
        <begin position="275"/>
        <end position="297"/>
    </location>
</feature>
<dbReference type="Pfam" id="PF03033">
    <property type="entry name" value="Glyco_transf_28"/>
    <property type="match status" value="1"/>
</dbReference>
<evidence type="ECO:0000256" key="10">
    <source>
        <dbReference type="SAM" id="MobiDB-lite"/>
    </source>
</evidence>
<accession>A0A9D5D7T7</accession>
<keyword evidence="2" id="KW-0132">Cell division</keyword>
<dbReference type="PANTHER" id="PTHR21015:SF22">
    <property type="entry name" value="GLYCOSYLTRANSFERASE"/>
    <property type="match status" value="1"/>
</dbReference>
<dbReference type="GO" id="GO:0050511">
    <property type="term" value="F:undecaprenyldiphospho-muramoylpentapeptide beta-N-acetylglucosaminyltransferase activity"/>
    <property type="evidence" value="ECO:0007669"/>
    <property type="project" value="InterPro"/>
</dbReference>
<feature type="transmembrane region" description="Helical" evidence="11">
    <location>
        <begin position="174"/>
        <end position="199"/>
    </location>
</feature>
<proteinExistence type="inferred from homology"/>
<evidence type="ECO:0000256" key="3">
    <source>
        <dbReference type="ARBA" id="ARBA00022676"/>
    </source>
</evidence>
<evidence type="ECO:0000256" key="8">
    <source>
        <dbReference type="ARBA" id="ARBA00023306"/>
    </source>
</evidence>
<dbReference type="GO" id="GO:0071555">
    <property type="term" value="P:cell wall organization"/>
    <property type="evidence" value="ECO:0007669"/>
    <property type="project" value="UniProtKB-KW"/>
</dbReference>
<dbReference type="CDD" id="cd03785">
    <property type="entry name" value="GT28_MurG"/>
    <property type="match status" value="1"/>
</dbReference>
<dbReference type="InterPro" id="IPR007235">
    <property type="entry name" value="Glyco_trans_28_C"/>
</dbReference>
<organism evidence="14 15">
    <name type="scientific">Dioscorea zingiberensis</name>
    <dbReference type="NCBI Taxonomy" id="325984"/>
    <lineage>
        <taxon>Eukaryota</taxon>
        <taxon>Viridiplantae</taxon>
        <taxon>Streptophyta</taxon>
        <taxon>Embryophyta</taxon>
        <taxon>Tracheophyta</taxon>
        <taxon>Spermatophyta</taxon>
        <taxon>Magnoliopsida</taxon>
        <taxon>Liliopsida</taxon>
        <taxon>Dioscoreales</taxon>
        <taxon>Dioscoreaceae</taxon>
        <taxon>Dioscorea</taxon>
    </lineage>
</organism>
<evidence type="ECO:0000259" key="13">
    <source>
        <dbReference type="Pfam" id="PF04101"/>
    </source>
</evidence>
<dbReference type="Pfam" id="PF04101">
    <property type="entry name" value="Glyco_tran_28_C"/>
    <property type="match status" value="1"/>
</dbReference>
<gene>
    <name evidence="14" type="ORF">J5N97_004119</name>
</gene>
<dbReference type="GO" id="GO:0051301">
    <property type="term" value="P:cell division"/>
    <property type="evidence" value="ECO:0007669"/>
    <property type="project" value="UniProtKB-KW"/>
</dbReference>
<evidence type="ECO:0000256" key="6">
    <source>
        <dbReference type="ARBA" id="ARBA00022984"/>
    </source>
</evidence>
<dbReference type="NCBIfam" id="TIGR01133">
    <property type="entry name" value="murG"/>
    <property type="match status" value="1"/>
</dbReference>
<evidence type="ECO:0008006" key="16">
    <source>
        <dbReference type="Google" id="ProtNLM"/>
    </source>
</evidence>
<keyword evidence="6" id="KW-0573">Peptidoglycan synthesis</keyword>
<dbReference type="SUPFAM" id="SSF53756">
    <property type="entry name" value="UDP-Glycosyltransferase/glycogen phosphorylase"/>
    <property type="match status" value="1"/>
</dbReference>
<feature type="region of interest" description="Disordered" evidence="10">
    <location>
        <begin position="19"/>
        <end position="44"/>
    </location>
</feature>
<keyword evidence="11" id="KW-0812">Transmembrane</keyword>
<dbReference type="Proteomes" id="UP001085076">
    <property type="component" value="Miscellaneous, Linkage group lg01"/>
</dbReference>
<feature type="domain" description="Glycosyl transferase family 28 C-terminal" evidence="13">
    <location>
        <begin position="275"/>
        <end position="435"/>
    </location>
</feature>
<dbReference type="AlphaFoldDB" id="A0A9D5D7T7"/>
<dbReference type="EMBL" id="JAGGNH010000001">
    <property type="protein sequence ID" value="KAJ0985763.1"/>
    <property type="molecule type" value="Genomic_DNA"/>
</dbReference>
<dbReference type="OrthoDB" id="20273at2759"/>
<keyword evidence="11" id="KW-1133">Transmembrane helix</keyword>
<reference evidence="14" key="2">
    <citation type="journal article" date="2022" name="Hortic Res">
        <title>The genome of Dioscorea zingiberensis sheds light on the biosynthesis, origin and evolution of the medicinally important diosgenin saponins.</title>
        <authorList>
            <person name="Li Y."/>
            <person name="Tan C."/>
            <person name="Li Z."/>
            <person name="Guo J."/>
            <person name="Li S."/>
            <person name="Chen X."/>
            <person name="Wang C."/>
            <person name="Dai X."/>
            <person name="Yang H."/>
            <person name="Song W."/>
            <person name="Hou L."/>
            <person name="Xu J."/>
            <person name="Tong Z."/>
            <person name="Xu A."/>
            <person name="Yuan X."/>
            <person name="Wang W."/>
            <person name="Yang Q."/>
            <person name="Chen L."/>
            <person name="Sun Z."/>
            <person name="Wang K."/>
            <person name="Pan B."/>
            <person name="Chen J."/>
            <person name="Bao Y."/>
            <person name="Liu F."/>
            <person name="Qi X."/>
            <person name="Gang D.R."/>
            <person name="Wen J."/>
            <person name="Li J."/>
        </authorList>
    </citation>
    <scope>NUCLEOTIDE SEQUENCE</scope>
    <source>
        <strain evidence="14">Dzin_1.0</strain>
    </source>
</reference>
<evidence type="ECO:0000313" key="15">
    <source>
        <dbReference type="Proteomes" id="UP001085076"/>
    </source>
</evidence>
<dbReference type="InterPro" id="IPR004276">
    <property type="entry name" value="GlycoTrans_28_N"/>
</dbReference>
<evidence type="ECO:0000313" key="14">
    <source>
        <dbReference type="EMBL" id="KAJ0985763.1"/>
    </source>
</evidence>
<dbReference type="GO" id="GO:0005975">
    <property type="term" value="P:carbohydrate metabolic process"/>
    <property type="evidence" value="ECO:0007669"/>
    <property type="project" value="InterPro"/>
</dbReference>
<evidence type="ECO:0000256" key="9">
    <source>
        <dbReference type="ARBA" id="ARBA00023316"/>
    </source>
</evidence>
<comment type="caution">
    <text evidence="14">The sequence shown here is derived from an EMBL/GenBank/DDBJ whole genome shotgun (WGS) entry which is preliminary data.</text>
</comment>